<dbReference type="Pfam" id="PF00083">
    <property type="entry name" value="Sugar_tr"/>
    <property type="match status" value="1"/>
</dbReference>
<keyword evidence="4 7" id="KW-1133">Transmembrane helix</keyword>
<feature type="transmembrane region" description="Helical" evidence="7">
    <location>
        <begin position="320"/>
        <end position="341"/>
    </location>
</feature>
<evidence type="ECO:0000256" key="1">
    <source>
        <dbReference type="ARBA" id="ARBA00004141"/>
    </source>
</evidence>
<feature type="transmembrane region" description="Helical" evidence="7">
    <location>
        <begin position="282"/>
        <end position="308"/>
    </location>
</feature>
<evidence type="ECO:0000256" key="4">
    <source>
        <dbReference type="ARBA" id="ARBA00022989"/>
    </source>
</evidence>
<name>A0A8J2JA39_FUSEQ</name>
<evidence type="ECO:0000256" key="6">
    <source>
        <dbReference type="RuleBase" id="RU361154"/>
    </source>
</evidence>
<feature type="transmembrane region" description="Helical" evidence="7">
    <location>
        <begin position="189"/>
        <end position="212"/>
    </location>
</feature>
<feature type="transmembrane region" description="Helical" evidence="7">
    <location>
        <begin position="126"/>
        <end position="149"/>
    </location>
</feature>
<feature type="domain" description="Major facilitator superfamily (MFS) profile" evidence="8">
    <location>
        <begin position="33"/>
        <end position="480"/>
    </location>
</feature>
<evidence type="ECO:0000313" key="10">
    <source>
        <dbReference type="Proteomes" id="UP000693738"/>
    </source>
</evidence>
<keyword evidence="6" id="KW-0378">Hydrolase</keyword>
<evidence type="ECO:0000259" key="8">
    <source>
        <dbReference type="PROSITE" id="PS50850"/>
    </source>
</evidence>
<dbReference type="InterPro" id="IPR006102">
    <property type="entry name" value="Ig-like_GH2"/>
</dbReference>
<dbReference type="FunFam" id="1.20.1250.20:FF:000117">
    <property type="entry name" value="MFS hexose transporter"/>
    <property type="match status" value="1"/>
</dbReference>
<dbReference type="GO" id="GO:0022857">
    <property type="term" value="F:transmembrane transporter activity"/>
    <property type="evidence" value="ECO:0007669"/>
    <property type="project" value="InterPro"/>
</dbReference>
<dbReference type="InterPro" id="IPR023232">
    <property type="entry name" value="Glyco_hydro_2_AS"/>
</dbReference>
<dbReference type="PROSITE" id="PS50850">
    <property type="entry name" value="MFS"/>
    <property type="match status" value="1"/>
</dbReference>
<dbReference type="InterPro" id="IPR005828">
    <property type="entry name" value="MFS_sugar_transport-like"/>
</dbReference>
<gene>
    <name evidence="9" type="ORF">FEQUK3_LOCUS7464</name>
</gene>
<dbReference type="InterPro" id="IPR006104">
    <property type="entry name" value="Glyco_hydro_2_N"/>
</dbReference>
<comment type="caution">
    <text evidence="9">The sequence shown here is derived from an EMBL/GenBank/DDBJ whole genome shotgun (WGS) entry which is preliminary data.</text>
</comment>
<evidence type="ECO:0000256" key="3">
    <source>
        <dbReference type="ARBA" id="ARBA00022692"/>
    </source>
</evidence>
<dbReference type="GO" id="GO:0005990">
    <property type="term" value="P:lactose catabolic process"/>
    <property type="evidence" value="ECO:0007669"/>
    <property type="project" value="TreeGrafter"/>
</dbReference>
<dbReference type="Pfam" id="PF02837">
    <property type="entry name" value="Glyco_hydro_2_N"/>
    <property type="match status" value="1"/>
</dbReference>
<evidence type="ECO:0000313" key="9">
    <source>
        <dbReference type="EMBL" id="CAG7561764.1"/>
    </source>
</evidence>
<feature type="transmembrane region" description="Helical" evidence="7">
    <location>
        <begin position="161"/>
        <end position="183"/>
    </location>
</feature>
<dbReference type="Pfam" id="PF02929">
    <property type="entry name" value="Bgal_small_N"/>
    <property type="match status" value="1"/>
</dbReference>
<dbReference type="GO" id="GO:0016020">
    <property type="term" value="C:membrane"/>
    <property type="evidence" value="ECO:0007669"/>
    <property type="project" value="UniProtKB-SubCell"/>
</dbReference>
<dbReference type="PROSITE" id="PS00608">
    <property type="entry name" value="GLYCOSYL_HYDROL_F2_2"/>
    <property type="match status" value="1"/>
</dbReference>
<dbReference type="PANTHER" id="PTHR46323:SF1">
    <property type="entry name" value="LACTASE"/>
    <property type="match status" value="1"/>
</dbReference>
<dbReference type="Proteomes" id="UP000693738">
    <property type="component" value="Unassembled WGS sequence"/>
</dbReference>
<dbReference type="InterPro" id="IPR004199">
    <property type="entry name" value="B-gal_small/dom_5"/>
</dbReference>
<reference evidence="9" key="1">
    <citation type="submission" date="2021-05" db="EMBL/GenBank/DDBJ databases">
        <authorList>
            <person name="Khan N."/>
        </authorList>
    </citation>
    <scope>NUCLEOTIDE SEQUENCE</scope>
</reference>
<feature type="transmembrane region" description="Helical" evidence="7">
    <location>
        <begin position="348"/>
        <end position="371"/>
    </location>
</feature>
<keyword evidence="6" id="KW-0326">Glycosidase</keyword>
<dbReference type="InterPro" id="IPR023230">
    <property type="entry name" value="Glyco_hydro_2_CS"/>
</dbReference>
<feature type="transmembrane region" description="Helical" evidence="7">
    <location>
        <begin position="391"/>
        <end position="416"/>
    </location>
</feature>
<dbReference type="PANTHER" id="PTHR46323">
    <property type="entry name" value="BETA-GALACTOSIDASE"/>
    <property type="match status" value="1"/>
</dbReference>
<protein>
    <recommendedName>
        <fullName evidence="8">Major facilitator superfamily (MFS) profile domain-containing protein</fullName>
    </recommendedName>
</protein>
<dbReference type="InterPro" id="IPR006103">
    <property type="entry name" value="Glyco_hydro_2_cat"/>
</dbReference>
<dbReference type="Pfam" id="PF16353">
    <property type="entry name" value="LacZ_4"/>
    <property type="match status" value="1"/>
</dbReference>
<organism evidence="9 10">
    <name type="scientific">Fusarium equiseti</name>
    <name type="common">Fusarium scirpi</name>
    <dbReference type="NCBI Taxonomy" id="61235"/>
    <lineage>
        <taxon>Eukaryota</taxon>
        <taxon>Fungi</taxon>
        <taxon>Dikarya</taxon>
        <taxon>Ascomycota</taxon>
        <taxon>Pezizomycotina</taxon>
        <taxon>Sordariomycetes</taxon>
        <taxon>Hypocreomycetidae</taxon>
        <taxon>Hypocreales</taxon>
        <taxon>Nectriaceae</taxon>
        <taxon>Fusarium</taxon>
        <taxon>Fusarium incarnatum-equiseti species complex</taxon>
    </lineage>
</organism>
<dbReference type="InterPro" id="IPR020846">
    <property type="entry name" value="MFS_dom"/>
</dbReference>
<accession>A0A8J2JA39</accession>
<dbReference type="Pfam" id="PF00703">
    <property type="entry name" value="Glyco_hydro_2"/>
    <property type="match status" value="1"/>
</dbReference>
<keyword evidence="3 7" id="KW-0812">Transmembrane</keyword>
<dbReference type="InterPro" id="IPR032312">
    <property type="entry name" value="LacZ_4"/>
</dbReference>
<evidence type="ECO:0000256" key="7">
    <source>
        <dbReference type="SAM" id="Phobius"/>
    </source>
</evidence>
<dbReference type="GO" id="GO:0004565">
    <property type="term" value="F:beta-galactosidase activity"/>
    <property type="evidence" value="ECO:0007669"/>
    <property type="project" value="InterPro"/>
</dbReference>
<comment type="similarity">
    <text evidence="2 6">Belongs to the glycosyl hydrolase 2 family.</text>
</comment>
<dbReference type="GO" id="GO:0009341">
    <property type="term" value="C:beta-galactosidase complex"/>
    <property type="evidence" value="ECO:0007669"/>
    <property type="project" value="InterPro"/>
</dbReference>
<evidence type="ECO:0000256" key="2">
    <source>
        <dbReference type="ARBA" id="ARBA00007401"/>
    </source>
</evidence>
<dbReference type="PROSITE" id="PS00719">
    <property type="entry name" value="GLYCOSYL_HYDROL_F2_1"/>
    <property type="match status" value="1"/>
</dbReference>
<sequence length="1561" mass="175714">MVQAQATLALDDQLASGWFGWFRNKGILKLNAILCLSLISSYATGYDGSMMNGLQSLDTWKESFNNPDAQRLAILNAIQNIGQLAALPFCAGFCDKFGRRPALVVGAFIMLIGVALQGGAQNTGMFIAARGILGFGLALNITAAPVLIMELAYPTQRAPMVSIYNTLWGLGALSAAWITYGTFRIGNSWAWRIPSILQALSSVLQIGLCFVIDESPRWLVSKEREAEAEMLLVKYHANGDSSNPAVAIEMEEIRTAIRLENEAMATTSYLSFFKTKGNRRRFFIILSVGFFSQWSGNGLISYYLTLILNSIGYRSQETQTLINALLTLWGLFWGVVFSLLVNKIPRRALFLGSTLGTLATYVTWTALQATYEQSTDVNADGTGGPSGIAKGVLAMIFLFNVFFTAGWGVLQVTYVVEILPFNLRARGLVLYNLFVACALIFNQYANPIGVENAKWKYYITYDVWLAVEALVVYFLFVETRGLSLEETALVLDGAEMGDRLVGEVLRNTEKGVHVIETEKPTASALSNFTFWSSTPKLKMDASFEKPDYENLEVIQRNRLPARAYWLPPTHILLNGTWDFQYAFTPLEASEYPKDSSSTEEWSSITVPGHWQLQGYGHPHYTNVQFPFPSAPPFIPTENPTGTYRRKFTVPSDWDSDSQLRLRFDGVDSAYHVWLNGQFVGYSQGSRNAAEFDVTGIMKRDGENELVVRVYQWCEASYIEDQDQWWLSGIFRDVTLLAFPAIARIEDFFIKTNLDEQYQDATLDFTATVDRSADCPPLELVLILRDGETEVARTSKDLSDHSPSHQVEIAAKNPKKWTAESPYLYQLEITLKGPNDNELQKITQNVGFRKIELKNNLISVNGTPILLRGTNRHDHHPVHGRAVPYDFVKQDLILMKQHNINALRTSHYPGQPWLYDLADELGFWVMDEADLECHGFYDVVTQHVEPAPYLDYEGSKEEFFPKAAQFTSDNPEWRESYLDRMVQMIQRDKNHPCIFSWSLGNESFYGVNHVAMIEYARSVDDRLIHYEGDIKAQLTDMYSYMYPDQERLTRHVEQDGITDGKWAKPVILCEYAHAMGNGPGGLDDYQAAFRKYERLQGGFIWEWANHGLLHKDGYYAYGGDFGDQPNDSTFVMDGLCDSEHKPTPGLVELRKVFQPVRFEVVDGKVVVTNEYDFIGLGHLEGKFDVVAMGDKTTVLENGKVDVPDVKPWETAELPLPIDLSRYRDHEEEVFLKISFTLKNAAQWAPAGYEIAWFQHKLSVDQQPSVPAAVSSTGDVNLKETRTEVEVSGADWVVKFDRVRGYITKWSDLLEVDAKTRAAIYPCFWRAPTDNDKDSAVAVWKDYGVHRMTSQLRSFQVQKDTDGVTVKTVTYLAPPVLGWGYDIITHYHISSSGVLSMKLNLTPKGVFPKDIPRIGLNLRLPKTFSEVTFFGRGPGESYPDKQTSQAIGIYSSTIDALEVPYDVPQGNGNRMDTRWVRVTNAQGHGIKATRRDERTFNWTGTRLSDETIEKAKHPIDLVREEATLLNLSAKVAGVGSATCGPGVREDLKVKVEATSYEFVLERV</sequence>
<evidence type="ECO:0000256" key="5">
    <source>
        <dbReference type="ARBA" id="ARBA00023136"/>
    </source>
</evidence>
<proteinExistence type="inferred from homology"/>
<feature type="transmembrane region" description="Helical" evidence="7">
    <location>
        <begin position="102"/>
        <end position="120"/>
    </location>
</feature>
<dbReference type="InterPro" id="IPR050347">
    <property type="entry name" value="Bact_Beta-galactosidase"/>
</dbReference>
<dbReference type="SMART" id="SM01038">
    <property type="entry name" value="Bgal_small_N"/>
    <property type="match status" value="1"/>
</dbReference>
<dbReference type="Pfam" id="PF02836">
    <property type="entry name" value="Glyco_hydro_2_C"/>
    <property type="match status" value="1"/>
</dbReference>
<feature type="transmembrane region" description="Helical" evidence="7">
    <location>
        <begin position="428"/>
        <end position="445"/>
    </location>
</feature>
<dbReference type="EMBL" id="CAJSTJ010000143">
    <property type="protein sequence ID" value="CAG7561764.1"/>
    <property type="molecule type" value="Genomic_DNA"/>
</dbReference>
<comment type="subcellular location">
    <subcellularLocation>
        <location evidence="1">Membrane</location>
        <topology evidence="1">Multi-pass membrane protein</topology>
    </subcellularLocation>
</comment>
<keyword evidence="5 7" id="KW-0472">Membrane</keyword>